<keyword evidence="7" id="KW-0812">Transmembrane</keyword>
<proteinExistence type="predicted"/>
<keyword evidence="5" id="KW-0408">Iron</keyword>
<keyword evidence="4" id="KW-0249">Electron transport</keyword>
<evidence type="ECO:0000313" key="9">
    <source>
        <dbReference type="EMBL" id="VYT17611.1"/>
    </source>
</evidence>
<evidence type="ECO:0000256" key="4">
    <source>
        <dbReference type="ARBA" id="ARBA00022982"/>
    </source>
</evidence>
<dbReference type="Pfam" id="PF12801">
    <property type="entry name" value="Fer4_5"/>
    <property type="match status" value="1"/>
</dbReference>
<accession>A0A6N2UMW1</accession>
<evidence type="ECO:0000259" key="8">
    <source>
        <dbReference type="Pfam" id="PF12801"/>
    </source>
</evidence>
<sequence>MLRRLRIGISALLFVLISFFFLDFAEILPNSFHRLAHLQFIPAILSLSIGILLFLIVLTLLFGRVYCSTICPMGILQDVTARISKATGKKKKNIVTVLQKTNCAGVCSD</sequence>
<feature type="domain" description="4Fe-4S ferredoxin-type" evidence="8">
    <location>
        <begin position="49"/>
        <end position="89"/>
    </location>
</feature>
<evidence type="ECO:0000256" key="5">
    <source>
        <dbReference type="ARBA" id="ARBA00023004"/>
    </source>
</evidence>
<dbReference type="AlphaFoldDB" id="A0A6N2UMW1"/>
<feature type="transmembrane region" description="Helical" evidence="7">
    <location>
        <begin position="7"/>
        <end position="28"/>
    </location>
</feature>
<keyword evidence="1" id="KW-0813">Transport</keyword>
<dbReference type="PANTHER" id="PTHR30176">
    <property type="entry name" value="FERREDOXIN-TYPE PROTEIN NAPH"/>
    <property type="match status" value="1"/>
</dbReference>
<feature type="transmembrane region" description="Helical" evidence="7">
    <location>
        <begin position="40"/>
        <end position="63"/>
    </location>
</feature>
<evidence type="ECO:0000256" key="1">
    <source>
        <dbReference type="ARBA" id="ARBA00022448"/>
    </source>
</evidence>
<protein>
    <submittedName>
        <fullName evidence="9">4Fe-4S binding domain protein</fullName>
    </submittedName>
</protein>
<organism evidence="9">
    <name type="scientific">Bacteroides ovatus</name>
    <dbReference type="NCBI Taxonomy" id="28116"/>
    <lineage>
        <taxon>Bacteria</taxon>
        <taxon>Pseudomonadati</taxon>
        <taxon>Bacteroidota</taxon>
        <taxon>Bacteroidia</taxon>
        <taxon>Bacteroidales</taxon>
        <taxon>Bacteroidaceae</taxon>
        <taxon>Bacteroides</taxon>
    </lineage>
</organism>
<dbReference type="GO" id="GO:0046872">
    <property type="term" value="F:metal ion binding"/>
    <property type="evidence" value="ECO:0007669"/>
    <property type="project" value="UniProtKB-KW"/>
</dbReference>
<dbReference type="EMBL" id="CACRTD010000030">
    <property type="protein sequence ID" value="VYT17611.1"/>
    <property type="molecule type" value="Genomic_DNA"/>
</dbReference>
<gene>
    <name evidence="9" type="ORF">BOLFYP28_01690</name>
</gene>
<evidence type="ECO:0000256" key="3">
    <source>
        <dbReference type="ARBA" id="ARBA00022723"/>
    </source>
</evidence>
<dbReference type="InterPro" id="IPR051684">
    <property type="entry name" value="Electron_Trans/Redox"/>
</dbReference>
<keyword evidence="7" id="KW-0472">Membrane</keyword>
<evidence type="ECO:0000256" key="2">
    <source>
        <dbReference type="ARBA" id="ARBA00022485"/>
    </source>
</evidence>
<dbReference type="InterPro" id="IPR017896">
    <property type="entry name" value="4Fe4S_Fe-S-bd"/>
</dbReference>
<name>A0A6N2UMW1_BACOV</name>
<dbReference type="GO" id="GO:0005886">
    <property type="term" value="C:plasma membrane"/>
    <property type="evidence" value="ECO:0007669"/>
    <property type="project" value="TreeGrafter"/>
</dbReference>
<keyword evidence="3" id="KW-0479">Metal-binding</keyword>
<dbReference type="PANTHER" id="PTHR30176:SF3">
    <property type="entry name" value="FERREDOXIN-TYPE PROTEIN NAPH"/>
    <property type="match status" value="1"/>
</dbReference>
<keyword evidence="2" id="KW-0004">4Fe-4S</keyword>
<keyword evidence="6" id="KW-0411">Iron-sulfur</keyword>
<evidence type="ECO:0000256" key="7">
    <source>
        <dbReference type="SAM" id="Phobius"/>
    </source>
</evidence>
<reference evidence="9" key="1">
    <citation type="submission" date="2019-11" db="EMBL/GenBank/DDBJ databases">
        <authorList>
            <person name="Feng L."/>
        </authorList>
    </citation>
    <scope>NUCLEOTIDE SEQUENCE</scope>
    <source>
        <strain evidence="9">BovatusLFYP28</strain>
    </source>
</reference>
<keyword evidence="7" id="KW-1133">Transmembrane helix</keyword>
<evidence type="ECO:0000256" key="6">
    <source>
        <dbReference type="ARBA" id="ARBA00023014"/>
    </source>
</evidence>
<dbReference type="GO" id="GO:0051539">
    <property type="term" value="F:4 iron, 4 sulfur cluster binding"/>
    <property type="evidence" value="ECO:0007669"/>
    <property type="project" value="UniProtKB-KW"/>
</dbReference>